<feature type="transmembrane region" description="Helical" evidence="5">
    <location>
        <begin position="217"/>
        <end position="239"/>
    </location>
</feature>
<name>A0A060JF24_9MICO</name>
<dbReference type="KEGG" id="rla:Rhola_00003100"/>
<proteinExistence type="predicted"/>
<dbReference type="AlphaFoldDB" id="A0A060JF24"/>
<dbReference type="eggNOG" id="COG0738">
    <property type="taxonomic scope" value="Bacteria"/>
</dbReference>
<dbReference type="Gene3D" id="1.20.1250.20">
    <property type="entry name" value="MFS general substrate transporter like domains"/>
    <property type="match status" value="2"/>
</dbReference>
<feature type="transmembrane region" description="Helical" evidence="5">
    <location>
        <begin position="338"/>
        <end position="357"/>
    </location>
</feature>
<keyword evidence="3 5" id="KW-1133">Transmembrane helix</keyword>
<organism evidence="7 8">
    <name type="scientific">Rhodoluna lacicola</name>
    <dbReference type="NCBI Taxonomy" id="529884"/>
    <lineage>
        <taxon>Bacteria</taxon>
        <taxon>Bacillati</taxon>
        <taxon>Actinomycetota</taxon>
        <taxon>Actinomycetes</taxon>
        <taxon>Micrococcales</taxon>
        <taxon>Microbacteriaceae</taxon>
        <taxon>Luna cluster</taxon>
        <taxon>Luna-1 subcluster</taxon>
        <taxon>Rhodoluna</taxon>
    </lineage>
</organism>
<dbReference type="GO" id="GO:0022857">
    <property type="term" value="F:transmembrane transporter activity"/>
    <property type="evidence" value="ECO:0007669"/>
    <property type="project" value="InterPro"/>
</dbReference>
<dbReference type="OrthoDB" id="9809599at2"/>
<feature type="transmembrane region" description="Helical" evidence="5">
    <location>
        <begin position="135"/>
        <end position="159"/>
    </location>
</feature>
<gene>
    <name evidence="7" type="ORF">Rhola_00003100</name>
</gene>
<evidence type="ECO:0000256" key="1">
    <source>
        <dbReference type="ARBA" id="ARBA00004651"/>
    </source>
</evidence>
<reference evidence="7 8" key="1">
    <citation type="journal article" date="2014" name="Int. J. Syst. Evol. Microbiol.">
        <title>Rhodoluna lacicola gen. nov., sp. nov., a planktonic freshwater bacterium with stream-lined genome.</title>
        <authorList>
            <person name="Hahn M."/>
            <person name="Schmidt J."/>
            <person name="Taipale S.J."/>
            <person name="Doolittle W.F."/>
            <person name="Koll U."/>
        </authorList>
    </citation>
    <scope>NUCLEOTIDE SEQUENCE [LARGE SCALE GENOMIC DNA]</scope>
    <source>
        <strain evidence="7 8">MWH-Ta8</strain>
    </source>
</reference>
<evidence type="ECO:0000256" key="2">
    <source>
        <dbReference type="ARBA" id="ARBA00022692"/>
    </source>
</evidence>
<feature type="transmembrane region" description="Helical" evidence="5">
    <location>
        <begin position="281"/>
        <end position="298"/>
    </location>
</feature>
<dbReference type="RefSeq" id="WP_038501920.1">
    <property type="nucleotide sequence ID" value="NZ_CP007490.1"/>
</dbReference>
<evidence type="ECO:0000256" key="5">
    <source>
        <dbReference type="SAM" id="Phobius"/>
    </source>
</evidence>
<dbReference type="InterPro" id="IPR020846">
    <property type="entry name" value="MFS_dom"/>
</dbReference>
<accession>A0A060JF24</accession>
<feature type="transmembrane region" description="Helical" evidence="5">
    <location>
        <begin position="251"/>
        <end position="269"/>
    </location>
</feature>
<dbReference type="PROSITE" id="PS50850">
    <property type="entry name" value="MFS"/>
    <property type="match status" value="1"/>
</dbReference>
<feature type="transmembrane region" description="Helical" evidence="5">
    <location>
        <begin position="304"/>
        <end position="326"/>
    </location>
</feature>
<evidence type="ECO:0000259" key="6">
    <source>
        <dbReference type="PROSITE" id="PS50850"/>
    </source>
</evidence>
<dbReference type="PANTHER" id="PTHR23514">
    <property type="entry name" value="BYPASS OF STOP CODON PROTEIN 6"/>
    <property type="match status" value="1"/>
</dbReference>
<dbReference type="InterPro" id="IPR051788">
    <property type="entry name" value="MFS_Transporter"/>
</dbReference>
<dbReference type="InterPro" id="IPR036259">
    <property type="entry name" value="MFS_trans_sf"/>
</dbReference>
<dbReference type="EMBL" id="CP007490">
    <property type="protein sequence ID" value="AIC47132.1"/>
    <property type="molecule type" value="Genomic_DNA"/>
</dbReference>
<feature type="transmembrane region" description="Helical" evidence="5">
    <location>
        <begin position="165"/>
        <end position="187"/>
    </location>
</feature>
<feature type="domain" description="Major facilitator superfamily (MFS) profile" evidence="6">
    <location>
        <begin position="6"/>
        <end position="387"/>
    </location>
</feature>
<comment type="subcellular location">
    <subcellularLocation>
        <location evidence="1">Cell membrane</location>
        <topology evidence="1">Multi-pass membrane protein</topology>
    </subcellularLocation>
</comment>
<feature type="transmembrane region" description="Helical" evidence="5">
    <location>
        <begin position="101"/>
        <end position="123"/>
    </location>
</feature>
<keyword evidence="2 5" id="KW-0812">Transmembrane</keyword>
<dbReference type="HOGENOM" id="CLU_035309_0_0_11"/>
<dbReference type="InterPro" id="IPR011701">
    <property type="entry name" value="MFS"/>
</dbReference>
<evidence type="ECO:0000256" key="4">
    <source>
        <dbReference type="ARBA" id="ARBA00023136"/>
    </source>
</evidence>
<feature type="transmembrane region" description="Helical" evidence="5">
    <location>
        <begin position="75"/>
        <end position="95"/>
    </location>
</feature>
<dbReference type="Pfam" id="PF07690">
    <property type="entry name" value="MFS_1"/>
    <property type="match status" value="1"/>
</dbReference>
<feature type="transmembrane region" description="Helical" evidence="5">
    <location>
        <begin position="363"/>
        <end position="382"/>
    </location>
</feature>
<dbReference type="SUPFAM" id="SSF103473">
    <property type="entry name" value="MFS general substrate transporter"/>
    <property type="match status" value="1"/>
</dbReference>
<feature type="transmembrane region" description="Helical" evidence="5">
    <location>
        <begin position="7"/>
        <end position="28"/>
    </location>
</feature>
<feature type="transmembrane region" description="Helical" evidence="5">
    <location>
        <begin position="48"/>
        <end position="68"/>
    </location>
</feature>
<protein>
    <submittedName>
        <fullName evidence="7">Major Facilitator Superfamily</fullName>
    </submittedName>
</protein>
<sequence length="392" mass="41197">MTTKARIAIWFAGAATIFFTRAFLYSTWVSRGPEVQDALAINTAQMGWLAMLYPAGGLAGILFAGPLVHRFGTRNVNTATFAVAGTSFAILGFAVDAGSFFVSSICLFFIGLPMALSDFLGNLEGTAVDKAAKRSIFSAIHGLFGVGMLVGAGLATWLINADVSLSVSFLAVGIFIGVVSIIGGYGFPKHKEPDVSAAKKIENRKIAAKIWTEKRSLLLAVVGFTFIMAEMSAGVWVPLALTNIGYTGAEAATAFGVFWIVITIVRLIGGYVLDLIGRYRLVLASIIFTALGMIIFMTSEATGLEYLGLILWGLGAAVGFPMVIASMSDDQSMAAPRVNMIITVVYISSITVGPALGALGQVAGIYVAFSIPLALVAVSLFLSGATKPIESK</sequence>
<dbReference type="Proteomes" id="UP000067708">
    <property type="component" value="Chromosome"/>
</dbReference>
<evidence type="ECO:0000313" key="7">
    <source>
        <dbReference type="EMBL" id="AIC47132.1"/>
    </source>
</evidence>
<dbReference type="PANTHER" id="PTHR23514:SF13">
    <property type="entry name" value="INNER MEMBRANE PROTEIN YBJJ"/>
    <property type="match status" value="1"/>
</dbReference>
<evidence type="ECO:0000256" key="3">
    <source>
        <dbReference type="ARBA" id="ARBA00022989"/>
    </source>
</evidence>
<dbReference type="GO" id="GO:0005886">
    <property type="term" value="C:plasma membrane"/>
    <property type="evidence" value="ECO:0007669"/>
    <property type="project" value="UniProtKB-SubCell"/>
</dbReference>
<dbReference type="STRING" id="529884.Rhola_00003100"/>
<keyword evidence="4 5" id="KW-0472">Membrane</keyword>
<keyword evidence="8" id="KW-1185">Reference proteome</keyword>
<evidence type="ECO:0000313" key="8">
    <source>
        <dbReference type="Proteomes" id="UP000067708"/>
    </source>
</evidence>